<dbReference type="AlphaFoldDB" id="A0A2I8VKQ5"/>
<evidence type="ECO:0000313" key="1">
    <source>
        <dbReference type="EMBL" id="AUV82501.1"/>
    </source>
</evidence>
<name>A0A2I8VKQ5_9EURY</name>
<dbReference type="Proteomes" id="UP000236584">
    <property type="component" value="Chromosome"/>
</dbReference>
<dbReference type="OrthoDB" id="303179at2157"/>
<proteinExistence type="predicted"/>
<dbReference type="GeneID" id="35593092"/>
<dbReference type="EMBL" id="CP026309">
    <property type="protein sequence ID" value="AUV82501.1"/>
    <property type="molecule type" value="Genomic_DNA"/>
</dbReference>
<keyword evidence="2" id="KW-1185">Reference proteome</keyword>
<protein>
    <submittedName>
        <fullName evidence="1">Uncharacterized protein</fullName>
    </submittedName>
</protein>
<gene>
    <name evidence="1" type="ORF">C2R22_13335</name>
</gene>
<accession>A0A2I8VKQ5</accession>
<dbReference type="KEGG" id="srub:C2R22_13335"/>
<evidence type="ECO:0000313" key="2">
    <source>
        <dbReference type="Proteomes" id="UP000236584"/>
    </source>
</evidence>
<organism evidence="1 2">
    <name type="scientific">Salinigranum rubrum</name>
    <dbReference type="NCBI Taxonomy" id="755307"/>
    <lineage>
        <taxon>Archaea</taxon>
        <taxon>Methanobacteriati</taxon>
        <taxon>Methanobacteriota</taxon>
        <taxon>Stenosarchaea group</taxon>
        <taxon>Halobacteria</taxon>
        <taxon>Halobacteriales</taxon>
        <taxon>Haloferacaceae</taxon>
        <taxon>Salinigranum</taxon>
    </lineage>
</organism>
<sequence>MVPTDDPPSTGDHTRREVLRGGAGLLATGVATLTAGCTGSLPPLGSPQQFGRVDVPPADPPEYRRWLPAPSAVGAGERPHYPFLFRRPGTLDYPAPVRFTTPRKRLLTELDYFGVGYANYDRLLRTELGTVLVGGFDSATVTDSLTSSGYNTDGRYQGHERFVRSDVRRQAIVTDDAIVWSSRRVHERPNIEALVDAREGRVPRYHEENEAYRRLSDVIGESRMVEFVPPDGERRWTKLEGFRFDGDVAYHLMTFLYPEGMAVPEDELRERSIDRTVLTREVDNADLRIDGQVAVFEGRIPPGEGIPPAEIHPPYPPQITWGFTRDDTEETITITHHAGASVPTDDLHLGFEADVADELWSIPETRPLPTVLAELGPGDSATIDQRDIPDVSVIHPDDIDWDAEDQYAASEPRPATRMELRYAPANGYRPVFAIELEGEA</sequence>
<reference evidence="1 2" key="1">
    <citation type="submission" date="2018-01" db="EMBL/GenBank/DDBJ databases">
        <title>Complete genome sequence of Salinigranum rubrum GX10T, an extremely halophilic archaeon isolated from a marine solar saltern.</title>
        <authorList>
            <person name="Han S."/>
        </authorList>
    </citation>
    <scope>NUCLEOTIDE SEQUENCE [LARGE SCALE GENOMIC DNA]</scope>
    <source>
        <strain evidence="1 2">GX10</strain>
    </source>
</reference>
<dbReference type="RefSeq" id="WP_103426190.1">
    <property type="nucleotide sequence ID" value="NZ_CP026309.1"/>
</dbReference>